<dbReference type="AlphaFoldDB" id="G7IS15"/>
<proteinExistence type="predicted"/>
<dbReference type="HOGENOM" id="CLU_2100480_0_0_1"/>
<keyword evidence="4" id="KW-1185">Reference proteome</keyword>
<reference evidence="2 4" key="2">
    <citation type="journal article" date="2014" name="BMC Genomics">
        <title>An improved genome release (version Mt4.0) for the model legume Medicago truncatula.</title>
        <authorList>
            <person name="Tang H."/>
            <person name="Krishnakumar V."/>
            <person name="Bidwell S."/>
            <person name="Rosen B."/>
            <person name="Chan A."/>
            <person name="Zhou S."/>
            <person name="Gentzbittel L."/>
            <person name="Childs K.L."/>
            <person name="Yandell M."/>
            <person name="Gundlach H."/>
            <person name="Mayer K.F."/>
            <person name="Schwartz D.C."/>
            <person name="Town C.D."/>
        </authorList>
    </citation>
    <scope>GENOME REANNOTATION</scope>
    <source>
        <strain evidence="3 4">cv. Jemalong A17</strain>
    </source>
</reference>
<dbReference type="EMBL" id="CM001218">
    <property type="protein sequence ID" value="AES67795.1"/>
    <property type="molecule type" value="Genomic_DNA"/>
</dbReference>
<dbReference type="EnsemblPlants" id="AES67795">
    <property type="protein sequence ID" value="AES67795"/>
    <property type="gene ID" value="MTR_2g099430"/>
</dbReference>
<evidence type="ECO:0000313" key="2">
    <source>
        <dbReference type="EMBL" id="AES67795.1"/>
    </source>
</evidence>
<reference evidence="3" key="3">
    <citation type="submission" date="2015-04" db="UniProtKB">
        <authorList>
            <consortium name="EnsemblPlants"/>
        </authorList>
    </citation>
    <scope>IDENTIFICATION</scope>
    <source>
        <strain evidence="3">cv. Jemalong A17</strain>
    </source>
</reference>
<dbReference type="Pfam" id="PF03101">
    <property type="entry name" value="FAR1"/>
    <property type="match status" value="1"/>
</dbReference>
<feature type="domain" description="FAR1" evidence="1">
    <location>
        <begin position="25"/>
        <end position="104"/>
    </location>
</feature>
<evidence type="ECO:0000259" key="1">
    <source>
        <dbReference type="Pfam" id="PF03101"/>
    </source>
</evidence>
<dbReference type="PANTHER" id="PTHR46328:SF34">
    <property type="entry name" value="PROTEIN FAR1-RELATED SEQUENCE 5-LIKE"/>
    <property type="match status" value="1"/>
</dbReference>
<accession>G7IS15</accession>
<dbReference type="PANTHER" id="PTHR46328">
    <property type="entry name" value="FAR-RED IMPAIRED RESPONSIVE (FAR1) FAMILY PROTEIN-RELATED"/>
    <property type="match status" value="1"/>
</dbReference>
<dbReference type="GO" id="GO:0003677">
    <property type="term" value="F:DNA binding"/>
    <property type="evidence" value="ECO:0007669"/>
    <property type="project" value="UniProtKB-KW"/>
</dbReference>
<dbReference type="InterPro" id="IPR004330">
    <property type="entry name" value="FAR1_DNA_bnd_dom"/>
</dbReference>
<evidence type="ECO:0000313" key="4">
    <source>
        <dbReference type="Proteomes" id="UP000002051"/>
    </source>
</evidence>
<gene>
    <name evidence="2" type="ordered locus">MTR_2g099430</name>
</gene>
<keyword evidence="2" id="KW-0238">DNA-binding</keyword>
<sequence>MLCLMNQPLKIHIMNFFIPLTPQEMVNFGVRKCYANKNKNDNTISSFRFVCSKEGLQKASKSDPFVKIHNVKAKKNCKAIISLVYKNGKFVIYEFVDEHNRALQNLETTHMLIVDK</sequence>
<organism evidence="2 4">
    <name type="scientific">Medicago truncatula</name>
    <name type="common">Barrel medic</name>
    <name type="synonym">Medicago tribuloides</name>
    <dbReference type="NCBI Taxonomy" id="3880"/>
    <lineage>
        <taxon>Eukaryota</taxon>
        <taxon>Viridiplantae</taxon>
        <taxon>Streptophyta</taxon>
        <taxon>Embryophyta</taxon>
        <taxon>Tracheophyta</taxon>
        <taxon>Spermatophyta</taxon>
        <taxon>Magnoliopsida</taxon>
        <taxon>eudicotyledons</taxon>
        <taxon>Gunneridae</taxon>
        <taxon>Pentapetalae</taxon>
        <taxon>rosids</taxon>
        <taxon>fabids</taxon>
        <taxon>Fabales</taxon>
        <taxon>Fabaceae</taxon>
        <taxon>Papilionoideae</taxon>
        <taxon>50 kb inversion clade</taxon>
        <taxon>NPAAA clade</taxon>
        <taxon>Hologalegina</taxon>
        <taxon>IRL clade</taxon>
        <taxon>Trifolieae</taxon>
        <taxon>Medicago</taxon>
    </lineage>
</organism>
<name>G7IS15_MEDTR</name>
<protein>
    <submittedName>
        <fullName evidence="2">FAR1 DNA-binding domain protein</fullName>
    </submittedName>
</protein>
<dbReference type="PaxDb" id="3880-AES67795"/>
<evidence type="ECO:0000313" key="3">
    <source>
        <dbReference type="EnsemblPlants" id="AES67795"/>
    </source>
</evidence>
<reference evidence="2 4" key="1">
    <citation type="journal article" date="2011" name="Nature">
        <title>The Medicago genome provides insight into the evolution of rhizobial symbioses.</title>
        <authorList>
            <person name="Young N.D."/>
            <person name="Debelle F."/>
            <person name="Oldroyd G.E."/>
            <person name="Geurts R."/>
            <person name="Cannon S.B."/>
            <person name="Udvardi M.K."/>
            <person name="Benedito V.A."/>
            <person name="Mayer K.F."/>
            <person name="Gouzy J."/>
            <person name="Schoof H."/>
            <person name="Van de Peer Y."/>
            <person name="Proost S."/>
            <person name="Cook D.R."/>
            <person name="Meyers B.C."/>
            <person name="Spannagl M."/>
            <person name="Cheung F."/>
            <person name="De Mita S."/>
            <person name="Krishnakumar V."/>
            <person name="Gundlach H."/>
            <person name="Zhou S."/>
            <person name="Mudge J."/>
            <person name="Bharti A.K."/>
            <person name="Murray J.D."/>
            <person name="Naoumkina M.A."/>
            <person name="Rosen B."/>
            <person name="Silverstein K.A."/>
            <person name="Tang H."/>
            <person name="Rombauts S."/>
            <person name="Zhao P.X."/>
            <person name="Zhou P."/>
            <person name="Barbe V."/>
            <person name="Bardou P."/>
            <person name="Bechner M."/>
            <person name="Bellec A."/>
            <person name="Berger A."/>
            <person name="Berges H."/>
            <person name="Bidwell S."/>
            <person name="Bisseling T."/>
            <person name="Choisne N."/>
            <person name="Couloux A."/>
            <person name="Denny R."/>
            <person name="Deshpande S."/>
            <person name="Dai X."/>
            <person name="Doyle J.J."/>
            <person name="Dudez A.M."/>
            <person name="Farmer A.D."/>
            <person name="Fouteau S."/>
            <person name="Franken C."/>
            <person name="Gibelin C."/>
            <person name="Gish J."/>
            <person name="Goldstein S."/>
            <person name="Gonzalez A.J."/>
            <person name="Green P.J."/>
            <person name="Hallab A."/>
            <person name="Hartog M."/>
            <person name="Hua A."/>
            <person name="Humphray S.J."/>
            <person name="Jeong D.H."/>
            <person name="Jing Y."/>
            <person name="Jocker A."/>
            <person name="Kenton S.M."/>
            <person name="Kim D.J."/>
            <person name="Klee K."/>
            <person name="Lai H."/>
            <person name="Lang C."/>
            <person name="Lin S."/>
            <person name="Macmil S.L."/>
            <person name="Magdelenat G."/>
            <person name="Matthews L."/>
            <person name="McCorrison J."/>
            <person name="Monaghan E.L."/>
            <person name="Mun J.H."/>
            <person name="Najar F.Z."/>
            <person name="Nicholson C."/>
            <person name="Noirot C."/>
            <person name="O'Bleness M."/>
            <person name="Paule C.R."/>
            <person name="Poulain J."/>
            <person name="Prion F."/>
            <person name="Qin B."/>
            <person name="Qu C."/>
            <person name="Retzel E.F."/>
            <person name="Riddle C."/>
            <person name="Sallet E."/>
            <person name="Samain S."/>
            <person name="Samson N."/>
            <person name="Sanders I."/>
            <person name="Saurat O."/>
            <person name="Scarpelli C."/>
            <person name="Schiex T."/>
            <person name="Segurens B."/>
            <person name="Severin A.J."/>
            <person name="Sherrier D.J."/>
            <person name="Shi R."/>
            <person name="Sims S."/>
            <person name="Singer S.R."/>
            <person name="Sinharoy S."/>
            <person name="Sterck L."/>
            <person name="Viollet A."/>
            <person name="Wang B.B."/>
            <person name="Wang K."/>
            <person name="Wang M."/>
            <person name="Wang X."/>
            <person name="Warfsmann J."/>
            <person name="Weissenbach J."/>
            <person name="White D.D."/>
            <person name="White J.D."/>
            <person name="Wiley G.B."/>
            <person name="Wincker P."/>
            <person name="Xing Y."/>
            <person name="Yang L."/>
            <person name="Yao Z."/>
            <person name="Ying F."/>
            <person name="Zhai J."/>
            <person name="Zhou L."/>
            <person name="Zuber A."/>
            <person name="Denarie J."/>
            <person name="Dixon R.A."/>
            <person name="May G.D."/>
            <person name="Schwartz D.C."/>
            <person name="Rogers J."/>
            <person name="Quetier F."/>
            <person name="Town C.D."/>
            <person name="Roe B.A."/>
        </authorList>
    </citation>
    <scope>NUCLEOTIDE SEQUENCE [LARGE SCALE GENOMIC DNA]</scope>
    <source>
        <strain evidence="2">A17</strain>
        <strain evidence="3 4">cv. Jemalong A17</strain>
    </source>
</reference>
<dbReference type="Proteomes" id="UP000002051">
    <property type="component" value="Chromosome 2"/>
</dbReference>